<dbReference type="Pfam" id="PF00535">
    <property type="entry name" value="Glycos_transf_2"/>
    <property type="match status" value="1"/>
</dbReference>
<name>A0A133S1A8_9FIRM</name>
<dbReference type="STRING" id="39777.B7L28_05935"/>
<evidence type="ECO:0000256" key="3">
    <source>
        <dbReference type="ARBA" id="ARBA00022679"/>
    </source>
</evidence>
<dbReference type="KEGG" id="vat:B7L28_05935"/>
<evidence type="ECO:0000256" key="4">
    <source>
        <dbReference type="ARBA" id="ARBA00022692"/>
    </source>
</evidence>
<evidence type="ECO:0000313" key="13">
    <source>
        <dbReference type="Proteomes" id="UP000277803"/>
    </source>
</evidence>
<evidence type="ECO:0000256" key="5">
    <source>
        <dbReference type="ARBA" id="ARBA00022989"/>
    </source>
</evidence>
<dbReference type="EMBL" id="LRQT01000097">
    <property type="protein sequence ID" value="KXA62134.1"/>
    <property type="molecule type" value="Genomic_DNA"/>
</dbReference>
<dbReference type="EMBL" id="QXZZ01000007">
    <property type="protein sequence ID" value="RJY51311.1"/>
    <property type="molecule type" value="Genomic_DNA"/>
</dbReference>
<dbReference type="GeneID" id="57773911"/>
<sequence>MLVSIVVPVYNEEENIAIFYNAVTKVMTGLPYEYELIYVDDGSTDSSVVVLREIAKLDTRVKVVLLARNFGHQTALTCGLDYAKGDAVITMDGDMQHPPALIPELIRLWEAGYDVVRTIRDSTEDASWAKSFTSKYYYKLMNKMADVPIVEGGSDFRLMNRKSLETLKHFREHGRFLRGIVGALGYRQAELHFVAPPRFAGVSKFSVRKMIRFALDGVTAFSRVPLRAALYVGVLCGGLSFLLILHLLYVYLTGQALNGWTTLGVSILFIGGIQLVGLGIIGEYVGRVFEEVKQRPLYWVKAAINFDGENPEIAYEPSKADIFIANQVPGPEEDKD</sequence>
<dbReference type="GO" id="GO:0005886">
    <property type="term" value="C:plasma membrane"/>
    <property type="evidence" value="ECO:0007669"/>
    <property type="project" value="TreeGrafter"/>
</dbReference>
<feature type="transmembrane region" description="Helical" evidence="7">
    <location>
        <begin position="228"/>
        <end position="251"/>
    </location>
</feature>
<dbReference type="Proteomes" id="UP000070226">
    <property type="component" value="Unassembled WGS sequence"/>
</dbReference>
<keyword evidence="6 7" id="KW-0472">Membrane</keyword>
<dbReference type="Proteomes" id="UP000277803">
    <property type="component" value="Unassembled WGS sequence"/>
</dbReference>
<gene>
    <name evidence="11" type="ORF">D2965_01420</name>
    <name evidence="9" type="ORF">HMPREF3233_01798</name>
    <name evidence="10" type="ORF">QP520_04365</name>
</gene>
<dbReference type="InterPro" id="IPR029044">
    <property type="entry name" value="Nucleotide-diphossugar_trans"/>
</dbReference>
<keyword evidence="4 7" id="KW-0812">Transmembrane</keyword>
<dbReference type="InterPro" id="IPR050256">
    <property type="entry name" value="Glycosyltransferase_2"/>
</dbReference>
<evidence type="ECO:0000256" key="2">
    <source>
        <dbReference type="ARBA" id="ARBA00022676"/>
    </source>
</evidence>
<feature type="domain" description="Glycosyltransferase 2-like" evidence="8">
    <location>
        <begin position="4"/>
        <end position="166"/>
    </location>
</feature>
<dbReference type="InterPro" id="IPR001173">
    <property type="entry name" value="Glyco_trans_2-like"/>
</dbReference>
<dbReference type="SUPFAM" id="SSF53448">
    <property type="entry name" value="Nucleotide-diphospho-sugar transferases"/>
    <property type="match status" value="1"/>
</dbReference>
<dbReference type="PATRIC" id="fig|39777.7.peg.1761"/>
<dbReference type="GO" id="GO:0016757">
    <property type="term" value="F:glycosyltransferase activity"/>
    <property type="evidence" value="ECO:0007669"/>
    <property type="project" value="UniProtKB-KW"/>
</dbReference>
<comment type="caution">
    <text evidence="9">The sequence shown here is derived from an EMBL/GenBank/DDBJ whole genome shotgun (WGS) entry which is preliminary data.</text>
</comment>
<reference evidence="10" key="3">
    <citation type="submission" date="2023-05" db="EMBL/GenBank/DDBJ databases">
        <title>Cataloging the Phylogenetic Diversity of Human Bladder Bacteria.</title>
        <authorList>
            <person name="Du J."/>
        </authorList>
    </citation>
    <scope>NUCLEOTIDE SEQUENCE</scope>
    <source>
        <strain evidence="10">UMB10101</strain>
    </source>
</reference>
<dbReference type="AlphaFoldDB" id="A0A133S1A8"/>
<dbReference type="EC" id="2.4.-.-" evidence="10"/>
<feature type="transmembrane region" description="Helical" evidence="7">
    <location>
        <begin position="263"/>
        <end position="285"/>
    </location>
</feature>
<accession>A0A133S1A8</accession>
<evidence type="ECO:0000256" key="7">
    <source>
        <dbReference type="SAM" id="Phobius"/>
    </source>
</evidence>
<dbReference type="Gene3D" id="3.90.550.10">
    <property type="entry name" value="Spore Coat Polysaccharide Biosynthesis Protein SpsA, Chain A"/>
    <property type="match status" value="1"/>
</dbReference>
<keyword evidence="5 7" id="KW-1133">Transmembrane helix</keyword>
<protein>
    <submittedName>
        <fullName evidence="10 11">Glycosyltransferase</fullName>
        <ecNumber evidence="10">2.4.-.-</ecNumber>
    </submittedName>
    <submittedName>
        <fullName evidence="9">Putative bactoprenol glucosyl transferase-like protein</fullName>
    </submittedName>
</protein>
<reference evidence="9 12" key="1">
    <citation type="submission" date="2016-01" db="EMBL/GenBank/DDBJ databases">
        <authorList>
            <person name="Oliw E.H."/>
        </authorList>
    </citation>
    <scope>NUCLEOTIDE SEQUENCE [LARGE SCALE GENOMIC DNA]</scope>
    <source>
        <strain evidence="9 12">CMW7756B</strain>
    </source>
</reference>
<dbReference type="PANTHER" id="PTHR48090:SF1">
    <property type="entry name" value="PROPHAGE BACTOPRENOL GLUCOSYL TRANSFERASE HOMOLOG"/>
    <property type="match status" value="1"/>
</dbReference>
<proteinExistence type="predicted"/>
<organism evidence="9">
    <name type="scientific">Veillonella atypica</name>
    <dbReference type="NCBI Taxonomy" id="39777"/>
    <lineage>
        <taxon>Bacteria</taxon>
        <taxon>Bacillati</taxon>
        <taxon>Bacillota</taxon>
        <taxon>Negativicutes</taxon>
        <taxon>Veillonellales</taxon>
        <taxon>Veillonellaceae</taxon>
        <taxon>Veillonella</taxon>
    </lineage>
</organism>
<evidence type="ECO:0000256" key="1">
    <source>
        <dbReference type="ARBA" id="ARBA00004141"/>
    </source>
</evidence>
<dbReference type="EMBL" id="JASORJ010000004">
    <property type="protein sequence ID" value="MDK7356857.1"/>
    <property type="molecule type" value="Genomic_DNA"/>
</dbReference>
<evidence type="ECO:0000313" key="12">
    <source>
        <dbReference type="Proteomes" id="UP000070226"/>
    </source>
</evidence>
<dbReference type="PANTHER" id="PTHR48090">
    <property type="entry name" value="UNDECAPRENYL-PHOSPHATE 4-DEOXY-4-FORMAMIDO-L-ARABINOSE TRANSFERASE-RELATED"/>
    <property type="match status" value="1"/>
</dbReference>
<evidence type="ECO:0000256" key="6">
    <source>
        <dbReference type="ARBA" id="ARBA00023136"/>
    </source>
</evidence>
<evidence type="ECO:0000313" key="9">
    <source>
        <dbReference type="EMBL" id="KXA62134.1"/>
    </source>
</evidence>
<keyword evidence="2 10" id="KW-0328">Glycosyltransferase</keyword>
<evidence type="ECO:0000313" key="10">
    <source>
        <dbReference type="EMBL" id="MDK7356857.1"/>
    </source>
</evidence>
<dbReference type="CDD" id="cd04187">
    <property type="entry name" value="DPM1_like_bac"/>
    <property type="match status" value="1"/>
</dbReference>
<reference evidence="11 13" key="2">
    <citation type="submission" date="2018-09" db="EMBL/GenBank/DDBJ databases">
        <title>Genome sequence of Veillonella atypica isolated from periodontal Korean patients.</title>
        <authorList>
            <person name="Lee J.-H."/>
            <person name="Moon J.-H."/>
            <person name="Shin S.-Y."/>
        </authorList>
    </citation>
    <scope>NUCLEOTIDE SEQUENCE [LARGE SCALE GENOMIC DNA]</scope>
    <source>
        <strain evidence="11 13">KHUD_V1</strain>
    </source>
</reference>
<evidence type="ECO:0000313" key="11">
    <source>
        <dbReference type="EMBL" id="RJY51311.1"/>
    </source>
</evidence>
<dbReference type="RefSeq" id="WP_005376014.1">
    <property type="nucleotide sequence ID" value="NZ_CABFMO010000022.1"/>
</dbReference>
<evidence type="ECO:0000259" key="8">
    <source>
        <dbReference type="Pfam" id="PF00535"/>
    </source>
</evidence>
<comment type="subcellular location">
    <subcellularLocation>
        <location evidence="1">Membrane</location>
        <topology evidence="1">Multi-pass membrane protein</topology>
    </subcellularLocation>
</comment>
<keyword evidence="3 9" id="KW-0808">Transferase</keyword>
<dbReference type="Proteomes" id="UP001236274">
    <property type="component" value="Unassembled WGS sequence"/>
</dbReference>